<accession>A0A183CN86</accession>
<reference evidence="2" key="1">
    <citation type="submission" date="2013-12" db="EMBL/GenBank/DDBJ databases">
        <authorList>
            <person name="Aslett M."/>
        </authorList>
    </citation>
    <scope>NUCLEOTIDE SEQUENCE [LARGE SCALE GENOMIC DNA]</scope>
    <source>
        <strain evidence="2">Lindley</strain>
    </source>
</reference>
<dbReference type="SUPFAM" id="SSF48371">
    <property type="entry name" value="ARM repeat"/>
    <property type="match status" value="1"/>
</dbReference>
<dbReference type="InterPro" id="IPR056282">
    <property type="entry name" value="MROH2B-like_N_HEAT"/>
</dbReference>
<dbReference type="Proteomes" id="UP000050741">
    <property type="component" value="Unassembled WGS sequence"/>
</dbReference>
<reference evidence="3" key="3">
    <citation type="submission" date="2016-06" db="UniProtKB">
        <authorList>
            <consortium name="WormBaseParasite"/>
        </authorList>
    </citation>
    <scope>IDENTIFICATION</scope>
</reference>
<evidence type="ECO:0000313" key="3">
    <source>
        <dbReference type="WBParaSite" id="GPLIN_001434300"/>
    </source>
</evidence>
<dbReference type="InterPro" id="IPR016024">
    <property type="entry name" value="ARM-type_fold"/>
</dbReference>
<evidence type="ECO:0000259" key="1">
    <source>
        <dbReference type="Pfam" id="PF23221"/>
    </source>
</evidence>
<evidence type="ECO:0000313" key="2">
    <source>
        <dbReference type="Proteomes" id="UP000050741"/>
    </source>
</evidence>
<dbReference type="Pfam" id="PF23221">
    <property type="entry name" value="HEAT_MROH2B_1st"/>
    <property type="match status" value="1"/>
</dbReference>
<feature type="domain" description="MROH2B-like N-terminal HEAT-repeats" evidence="1">
    <location>
        <begin position="35"/>
        <end position="156"/>
    </location>
</feature>
<dbReference type="AlphaFoldDB" id="A0A183CN86"/>
<proteinExistence type="predicted"/>
<keyword evidence="2" id="KW-1185">Reference proteome</keyword>
<name>A0A183CN86_GLOPA</name>
<reference evidence="2" key="2">
    <citation type="submission" date="2014-05" db="EMBL/GenBank/DDBJ databases">
        <title>The genome and life-stage specific transcriptomes of Globodera pallida elucidate key aspects of plant parasitism by a cyst nematode.</title>
        <authorList>
            <person name="Cotton J.A."/>
            <person name="Lilley C.J."/>
            <person name="Jones L.M."/>
            <person name="Kikuchi T."/>
            <person name="Reid A.J."/>
            <person name="Thorpe P."/>
            <person name="Tsai I.J."/>
            <person name="Beasley H."/>
            <person name="Blok V."/>
            <person name="Cock P.J.A."/>
            <person name="Van den Akker S.E."/>
            <person name="Holroyd N."/>
            <person name="Hunt M."/>
            <person name="Mantelin S."/>
            <person name="Naghra H."/>
            <person name="Pain A."/>
            <person name="Palomares-Rius J.E."/>
            <person name="Zarowiecki M."/>
            <person name="Berriman M."/>
            <person name="Jones J.T."/>
            <person name="Urwin P.E."/>
        </authorList>
    </citation>
    <scope>NUCLEOTIDE SEQUENCE [LARGE SCALE GENOMIC DNA]</scope>
    <source>
        <strain evidence="2">Lindley</strain>
    </source>
</reference>
<protein>
    <submittedName>
        <fullName evidence="3">MMS19 nucleotide excision repair protein</fullName>
    </submittedName>
</protein>
<sequence length="369" mass="40351">MVQNLQDLIAALFDCSFASQQRASPALNSSIARALASLGAKQSNLFLSAVHTFLLQRGTKLAEKDKAFIFRSLATVLAEGHLLDNCNDQLEQQVLLIVNLSTQEMSMAKSDVNSDSLASATKEVMDALLNKFQPGSSTPPHKFVILTMAEIAQKNACVDSMRSAFCQSICAFAESVNESVVSVSPQLQNHTIFGDDMASVASDSIPTAGEVNTTGSDAVENFADQFEKTYDVVLGWTGSAKDSKCRADAAECVGTLCLMIAKERVLKDLKKLDSLFRSLHKKAGSPEEQLAIVRGIANFLQTCCPDETLPIDHYLNDLFELLFPHVCVVTEQRVSIEDDHLSPNMLQIKIRNEVFRSFQVSSCRSADKE</sequence>
<dbReference type="WBParaSite" id="GPLIN_001434300">
    <property type="protein sequence ID" value="GPLIN_001434300"/>
    <property type="gene ID" value="GPLIN_001434300"/>
</dbReference>
<organism evidence="2 3">
    <name type="scientific">Globodera pallida</name>
    <name type="common">Potato cyst nematode worm</name>
    <name type="synonym">Heterodera pallida</name>
    <dbReference type="NCBI Taxonomy" id="36090"/>
    <lineage>
        <taxon>Eukaryota</taxon>
        <taxon>Metazoa</taxon>
        <taxon>Ecdysozoa</taxon>
        <taxon>Nematoda</taxon>
        <taxon>Chromadorea</taxon>
        <taxon>Rhabditida</taxon>
        <taxon>Tylenchina</taxon>
        <taxon>Tylenchomorpha</taxon>
        <taxon>Tylenchoidea</taxon>
        <taxon>Heteroderidae</taxon>
        <taxon>Heteroderinae</taxon>
        <taxon>Globodera</taxon>
    </lineage>
</organism>